<protein>
    <submittedName>
        <fullName evidence="2">Uncharacterized protein</fullName>
    </submittedName>
</protein>
<accession>A0A2H4SM02</accession>
<dbReference type="VEuPathDB" id="FungiDB:CCM_04071"/>
<dbReference type="EMBL" id="CP023325">
    <property type="protein sequence ID" value="ATY64116.1"/>
    <property type="molecule type" value="Genomic_DNA"/>
</dbReference>
<reference evidence="2 3" key="1">
    <citation type="journal article" date="2017" name="BMC Genomics">
        <title>Chromosome level assembly and secondary metabolite potential of the parasitic fungus Cordyceps militaris.</title>
        <authorList>
            <person name="Kramer G.J."/>
            <person name="Nodwell J.R."/>
        </authorList>
    </citation>
    <scope>NUCLEOTIDE SEQUENCE [LARGE SCALE GENOMIC DNA]</scope>
    <source>
        <strain evidence="2 3">ATCC 34164</strain>
    </source>
</reference>
<organism evidence="2 3">
    <name type="scientific">Cordyceps militaris</name>
    <name type="common">Caterpillar fungus</name>
    <name type="synonym">Clavaria militaris</name>
    <dbReference type="NCBI Taxonomy" id="73501"/>
    <lineage>
        <taxon>Eukaryota</taxon>
        <taxon>Fungi</taxon>
        <taxon>Dikarya</taxon>
        <taxon>Ascomycota</taxon>
        <taxon>Pezizomycotina</taxon>
        <taxon>Sordariomycetes</taxon>
        <taxon>Hypocreomycetidae</taxon>
        <taxon>Hypocreales</taxon>
        <taxon>Cordycipitaceae</taxon>
        <taxon>Cordyceps</taxon>
    </lineage>
</organism>
<dbReference type="Proteomes" id="UP000323067">
    <property type="component" value="Chromosome v"/>
</dbReference>
<gene>
    <name evidence="2" type="ORF">A9K55_004561</name>
</gene>
<evidence type="ECO:0000313" key="2">
    <source>
        <dbReference type="EMBL" id="ATY64116.1"/>
    </source>
</evidence>
<sequence>MDGSYSFPETRQPRIKHRDHWPEAALFMGLADASPVPESEHAALVSVVKPTRALDVFWLLTHYPVTRHRNGPKRMACLLKFSKSNHSPPLLPDTSVVPKPGVCPSPTLVIFKAILSLCRYPPSLALPPFECVVTNLEHGSPPLRVISKLGGEKKCARVFKEGKKTKQKGKHGSGAGHDTSSSNTTQPPGAATSAGNEVPKNPSRTSMENLRTSLPKESYRSSSYTSMA</sequence>
<feature type="compositionally biased region" description="Polar residues" evidence="1">
    <location>
        <begin position="178"/>
        <end position="187"/>
    </location>
</feature>
<feature type="region of interest" description="Disordered" evidence="1">
    <location>
        <begin position="160"/>
        <end position="228"/>
    </location>
</feature>
<dbReference type="VEuPathDB" id="FungiDB:A9K55_004561"/>
<name>A0A2H4SM02_CORMI</name>
<evidence type="ECO:0000313" key="3">
    <source>
        <dbReference type="Proteomes" id="UP000323067"/>
    </source>
</evidence>
<evidence type="ECO:0000256" key="1">
    <source>
        <dbReference type="SAM" id="MobiDB-lite"/>
    </source>
</evidence>
<feature type="compositionally biased region" description="Polar residues" evidence="1">
    <location>
        <begin position="202"/>
        <end position="212"/>
    </location>
</feature>
<proteinExistence type="predicted"/>
<dbReference type="AlphaFoldDB" id="A0A2H4SM02"/>